<keyword evidence="3" id="KW-1185">Reference proteome</keyword>
<protein>
    <submittedName>
        <fullName evidence="2">Uncharacterized protein</fullName>
    </submittedName>
</protein>
<feature type="compositionally biased region" description="Basic residues" evidence="1">
    <location>
        <begin position="123"/>
        <end position="132"/>
    </location>
</feature>
<feature type="compositionally biased region" description="Basic residues" evidence="1">
    <location>
        <begin position="151"/>
        <end position="162"/>
    </location>
</feature>
<dbReference type="EMBL" id="CAXAMM010001271">
    <property type="protein sequence ID" value="CAK8991243.1"/>
    <property type="molecule type" value="Genomic_DNA"/>
</dbReference>
<name>A0ABP0HM05_9DINO</name>
<evidence type="ECO:0000313" key="2">
    <source>
        <dbReference type="EMBL" id="CAK8991243.1"/>
    </source>
</evidence>
<reference evidence="2 3" key="1">
    <citation type="submission" date="2024-02" db="EMBL/GenBank/DDBJ databases">
        <authorList>
            <person name="Chen Y."/>
            <person name="Shah S."/>
            <person name="Dougan E. K."/>
            <person name="Thang M."/>
            <person name="Chan C."/>
        </authorList>
    </citation>
    <scope>NUCLEOTIDE SEQUENCE [LARGE SCALE GENOMIC DNA]</scope>
</reference>
<sequence length="268" mass="28739">MPNGSPRGSDRSHYSFVEEDSDTETSPAAATPGMTSKASPPAPAGKGSKAKGSTLLRCKHCWKQVSRGGMQMHQRLNLTCLTWQLHGQGRPWESAARKAEQLKADREQQWQREQEAEVEAAARRSRKRKHSAAAHGGSARPKTPPRERREGRGRRREGHRRRKEEENPAKRESRLPPSSGGHRTCCGGGDCPCRTGRAPCDSHSAGRIDAAGHSEWTELGANGTGAGTCGCHRVAGAGLDGFAFSSGYPTLRGTPTASGSAKKGVTAR</sequence>
<feature type="region of interest" description="Disordered" evidence="1">
    <location>
        <begin position="1"/>
        <end position="52"/>
    </location>
</feature>
<feature type="compositionally biased region" description="Polar residues" evidence="1">
    <location>
        <begin position="24"/>
        <end position="38"/>
    </location>
</feature>
<proteinExistence type="predicted"/>
<feature type="region of interest" description="Disordered" evidence="1">
    <location>
        <begin position="92"/>
        <end position="184"/>
    </location>
</feature>
<gene>
    <name evidence="2" type="ORF">SCF082_LOCUS2576</name>
</gene>
<dbReference type="Proteomes" id="UP001642464">
    <property type="component" value="Unassembled WGS sequence"/>
</dbReference>
<organism evidence="2 3">
    <name type="scientific">Durusdinium trenchii</name>
    <dbReference type="NCBI Taxonomy" id="1381693"/>
    <lineage>
        <taxon>Eukaryota</taxon>
        <taxon>Sar</taxon>
        <taxon>Alveolata</taxon>
        <taxon>Dinophyceae</taxon>
        <taxon>Suessiales</taxon>
        <taxon>Symbiodiniaceae</taxon>
        <taxon>Durusdinium</taxon>
    </lineage>
</organism>
<accession>A0ABP0HM05</accession>
<comment type="caution">
    <text evidence="2">The sequence shown here is derived from an EMBL/GenBank/DDBJ whole genome shotgun (WGS) entry which is preliminary data.</text>
</comment>
<feature type="compositionally biased region" description="Basic and acidic residues" evidence="1">
    <location>
        <begin position="95"/>
        <end position="115"/>
    </location>
</feature>
<feature type="compositionally biased region" description="Basic and acidic residues" evidence="1">
    <location>
        <begin position="163"/>
        <end position="174"/>
    </location>
</feature>
<evidence type="ECO:0000256" key="1">
    <source>
        <dbReference type="SAM" id="MobiDB-lite"/>
    </source>
</evidence>
<evidence type="ECO:0000313" key="3">
    <source>
        <dbReference type="Proteomes" id="UP001642464"/>
    </source>
</evidence>